<dbReference type="PANTHER" id="PTHR39209">
    <property type="match status" value="1"/>
</dbReference>
<protein>
    <submittedName>
        <fullName evidence="2">B3/4 domain</fullName>
    </submittedName>
</protein>
<dbReference type="InterPro" id="IPR020825">
    <property type="entry name" value="Phe-tRNA_synthase-like_B3/B4"/>
</dbReference>
<proteinExistence type="predicted"/>
<dbReference type="EMBL" id="LS483447">
    <property type="protein sequence ID" value="SQH73803.1"/>
    <property type="molecule type" value="Genomic_DNA"/>
</dbReference>
<dbReference type="Gene3D" id="3.50.40.10">
    <property type="entry name" value="Phenylalanyl-trna Synthetase, Chain B, domain 3"/>
    <property type="match status" value="1"/>
</dbReference>
<reference evidence="2 3" key="1">
    <citation type="submission" date="2018-06" db="EMBL/GenBank/DDBJ databases">
        <authorList>
            <consortium name="Pathogen Informatics"/>
            <person name="Doyle S."/>
        </authorList>
    </citation>
    <scope>NUCLEOTIDE SEQUENCE [LARGE SCALE GENOMIC DNA]</scope>
    <source>
        <strain evidence="2 3">NCTC12858</strain>
    </source>
</reference>
<evidence type="ECO:0000259" key="1">
    <source>
        <dbReference type="SMART" id="SM00873"/>
    </source>
</evidence>
<sequence length="239" mass="26421">MPKTLTFDQFFIERVPEFRVSVTVARGLTERGETSPTVEQLLKEAGDLLKQRYETAEIKQRAAIAATRKAYKALGKDPNRYRPAAEQLCRRLTLGHGLYFVNPLVDIGNVISITTGFSIGVFDYSAVGGNVLLRRGTAEDEFEGIGRGTLNIEGLPTYVDEQGPFATPTSDHERTKVREETRDTLIFINDFGAEKLPDGRNRLALAADTLAEMLRSLYLEVSILQTTLSGTSPNPLSIP</sequence>
<dbReference type="RefSeq" id="WP_023938312.1">
    <property type="nucleotide sequence ID" value="NZ_FUXH01000010.1"/>
</dbReference>
<dbReference type="Pfam" id="PF03483">
    <property type="entry name" value="B3_4"/>
    <property type="match status" value="1"/>
</dbReference>
<dbReference type="InterPro" id="IPR005146">
    <property type="entry name" value="B3/B4_tRNA-bd"/>
</dbReference>
<dbReference type="GO" id="GO:0004826">
    <property type="term" value="F:phenylalanine-tRNA ligase activity"/>
    <property type="evidence" value="ECO:0007669"/>
    <property type="project" value="InterPro"/>
</dbReference>
<dbReference type="KEGG" id="pcre:NCTC12858_01674"/>
<dbReference type="SMART" id="SM00873">
    <property type="entry name" value="B3_4"/>
    <property type="match status" value="1"/>
</dbReference>
<feature type="domain" description="B3/B4 tRNA-binding" evidence="1">
    <location>
        <begin position="65"/>
        <end position="212"/>
    </location>
</feature>
<accession>A0A2X4PPI9</accession>
<organism evidence="2 3">
    <name type="scientific">Porphyromonas crevioricanis</name>
    <dbReference type="NCBI Taxonomy" id="393921"/>
    <lineage>
        <taxon>Bacteria</taxon>
        <taxon>Pseudomonadati</taxon>
        <taxon>Bacteroidota</taxon>
        <taxon>Bacteroidia</taxon>
        <taxon>Bacteroidales</taxon>
        <taxon>Porphyromonadaceae</taxon>
        <taxon>Porphyromonas</taxon>
    </lineage>
</organism>
<dbReference type="PANTHER" id="PTHR39209:SF2">
    <property type="entry name" value="CYTOPLASMIC PROTEIN"/>
    <property type="match status" value="1"/>
</dbReference>
<evidence type="ECO:0000313" key="3">
    <source>
        <dbReference type="Proteomes" id="UP000249300"/>
    </source>
</evidence>
<keyword evidence="3" id="KW-1185">Reference proteome</keyword>
<dbReference type="AlphaFoldDB" id="A0A2X4PPI9"/>
<dbReference type="Proteomes" id="UP000249300">
    <property type="component" value="Chromosome 1"/>
</dbReference>
<evidence type="ECO:0000313" key="2">
    <source>
        <dbReference type="EMBL" id="SQH73803.1"/>
    </source>
</evidence>
<dbReference type="GO" id="GO:0003723">
    <property type="term" value="F:RNA binding"/>
    <property type="evidence" value="ECO:0007669"/>
    <property type="project" value="InterPro"/>
</dbReference>
<dbReference type="SUPFAM" id="SSF56037">
    <property type="entry name" value="PheT/TilS domain"/>
    <property type="match status" value="1"/>
</dbReference>
<gene>
    <name evidence="2" type="ORF">NCTC12858_01674</name>
</gene>
<dbReference type="OrthoDB" id="9789812at2"/>
<name>A0A2X4PPI9_9PORP</name>